<protein>
    <submittedName>
        <fullName evidence="2">Uncharacterized protein</fullName>
    </submittedName>
</protein>
<evidence type="ECO:0000313" key="2">
    <source>
        <dbReference type="EMBL" id="EYB81120.1"/>
    </source>
</evidence>
<organism evidence="2 3">
    <name type="scientific">Ancylostoma ceylanicum</name>
    <dbReference type="NCBI Taxonomy" id="53326"/>
    <lineage>
        <taxon>Eukaryota</taxon>
        <taxon>Metazoa</taxon>
        <taxon>Ecdysozoa</taxon>
        <taxon>Nematoda</taxon>
        <taxon>Chromadorea</taxon>
        <taxon>Rhabditida</taxon>
        <taxon>Rhabditina</taxon>
        <taxon>Rhabditomorpha</taxon>
        <taxon>Strongyloidea</taxon>
        <taxon>Ancylostomatidae</taxon>
        <taxon>Ancylostomatinae</taxon>
        <taxon>Ancylostoma</taxon>
    </lineage>
</organism>
<comment type="caution">
    <text evidence="2">The sequence shown here is derived from an EMBL/GenBank/DDBJ whole genome shotgun (WGS) entry which is preliminary data.</text>
</comment>
<dbReference type="AlphaFoldDB" id="A0A016RRV9"/>
<sequence length="89" mass="10471">MLEIRTYPGPFHHDNPSKVHQQAQKQQKPRFRRVEVAKIWSREVDRSKLCCHDCNVGKRVLACTIDKINGFTRQFGSANYHRLRPGKRV</sequence>
<name>A0A016RRV9_9BILA</name>
<evidence type="ECO:0000313" key="3">
    <source>
        <dbReference type="Proteomes" id="UP000024635"/>
    </source>
</evidence>
<reference evidence="3" key="1">
    <citation type="journal article" date="2015" name="Nat. Genet.">
        <title>The genome and transcriptome of the zoonotic hookworm Ancylostoma ceylanicum identify infection-specific gene families.</title>
        <authorList>
            <person name="Schwarz E.M."/>
            <person name="Hu Y."/>
            <person name="Antoshechkin I."/>
            <person name="Miller M.M."/>
            <person name="Sternberg P.W."/>
            <person name="Aroian R.V."/>
        </authorList>
    </citation>
    <scope>NUCLEOTIDE SEQUENCE</scope>
    <source>
        <strain evidence="3">HY135</strain>
    </source>
</reference>
<feature type="region of interest" description="Disordered" evidence="1">
    <location>
        <begin position="1"/>
        <end position="31"/>
    </location>
</feature>
<evidence type="ECO:0000256" key="1">
    <source>
        <dbReference type="SAM" id="MobiDB-lite"/>
    </source>
</evidence>
<dbReference type="EMBL" id="JARK01001728">
    <property type="protein sequence ID" value="EYB81120.1"/>
    <property type="molecule type" value="Genomic_DNA"/>
</dbReference>
<proteinExistence type="predicted"/>
<accession>A0A016RRV9</accession>
<gene>
    <name evidence="2" type="primary">Acey_s0392.g589</name>
    <name evidence="2" type="ORF">Y032_0392g589</name>
</gene>
<dbReference type="Proteomes" id="UP000024635">
    <property type="component" value="Unassembled WGS sequence"/>
</dbReference>
<keyword evidence="3" id="KW-1185">Reference proteome</keyword>